<keyword evidence="4" id="KW-1185">Reference proteome</keyword>
<dbReference type="EMBL" id="FXEG02000005">
    <property type="protein sequence ID" value="SOX55910.1"/>
    <property type="molecule type" value="Genomic_DNA"/>
</dbReference>
<gene>
    <name evidence="3" type="ORF">MAAFP003_4606</name>
</gene>
<feature type="chain" id="PRO_5014358441" evidence="2">
    <location>
        <begin position="27"/>
        <end position="83"/>
    </location>
</feature>
<protein>
    <submittedName>
        <fullName evidence="3">Uncharacterized protein</fullName>
    </submittedName>
</protein>
<dbReference type="Proteomes" id="UP000236318">
    <property type="component" value="Unassembled WGS sequence"/>
</dbReference>
<comment type="caution">
    <text evidence="3">The sequence shown here is derived from an EMBL/GenBank/DDBJ whole genome shotgun (WGS) entry which is preliminary data.</text>
</comment>
<organism evidence="3 4">
    <name type="scientific">Mycobacterium ahvazicum</name>
    <dbReference type="NCBI Taxonomy" id="1964395"/>
    <lineage>
        <taxon>Bacteria</taxon>
        <taxon>Bacillati</taxon>
        <taxon>Actinomycetota</taxon>
        <taxon>Actinomycetes</taxon>
        <taxon>Mycobacteriales</taxon>
        <taxon>Mycobacteriaceae</taxon>
        <taxon>Mycobacterium</taxon>
        <taxon>Mycobacterium simiae complex</taxon>
    </lineage>
</organism>
<evidence type="ECO:0000256" key="2">
    <source>
        <dbReference type="SAM" id="SignalP"/>
    </source>
</evidence>
<sequence length="83" mass="8715">MRQYLITTGLGLAAAAVLLSAPTASAAPAVGHVDRIDGTAAAIRYARKTPVDPQVRDTPGSNRRVELAKDRPRHSGGNTPKKN</sequence>
<proteinExistence type="predicted"/>
<name>A0A2K4YGK3_9MYCO</name>
<reference evidence="3" key="1">
    <citation type="submission" date="2018-01" db="EMBL/GenBank/DDBJ databases">
        <authorList>
            <consortium name="Urmite Genomes"/>
        </authorList>
    </citation>
    <scope>NUCLEOTIDE SEQUENCE [LARGE SCALE GENOMIC DNA]</scope>
    <source>
        <strain evidence="3">AFP003</strain>
    </source>
</reference>
<accession>A0A2K4YGK3</accession>
<evidence type="ECO:0000313" key="3">
    <source>
        <dbReference type="EMBL" id="SOX55910.1"/>
    </source>
</evidence>
<feature type="region of interest" description="Disordered" evidence="1">
    <location>
        <begin position="47"/>
        <end position="83"/>
    </location>
</feature>
<keyword evidence="2" id="KW-0732">Signal</keyword>
<evidence type="ECO:0000256" key="1">
    <source>
        <dbReference type="SAM" id="MobiDB-lite"/>
    </source>
</evidence>
<dbReference type="RefSeq" id="WP_096290007.1">
    <property type="nucleotide sequence ID" value="NZ_FXEG02000005.1"/>
</dbReference>
<feature type="signal peptide" evidence="2">
    <location>
        <begin position="1"/>
        <end position="26"/>
    </location>
</feature>
<evidence type="ECO:0000313" key="4">
    <source>
        <dbReference type="Proteomes" id="UP000236318"/>
    </source>
</evidence>
<dbReference type="AlphaFoldDB" id="A0A2K4YGK3"/>